<keyword evidence="3" id="KW-1185">Reference proteome</keyword>
<evidence type="ECO:0000313" key="2">
    <source>
        <dbReference type="EMBL" id="MBT0768108.1"/>
    </source>
</evidence>
<evidence type="ECO:0000256" key="1">
    <source>
        <dbReference type="SAM" id="Phobius"/>
    </source>
</evidence>
<dbReference type="EMBL" id="JAHBAY010000001">
    <property type="protein sequence ID" value="MBT0768108.1"/>
    <property type="molecule type" value="Genomic_DNA"/>
</dbReference>
<protein>
    <submittedName>
        <fullName evidence="2">Uncharacterized protein</fullName>
    </submittedName>
</protein>
<proteinExistence type="predicted"/>
<dbReference type="RefSeq" id="WP_214154363.1">
    <property type="nucleotide sequence ID" value="NZ_JAHBAY010000001.1"/>
</dbReference>
<keyword evidence="1" id="KW-1133">Transmembrane helix</keyword>
<gene>
    <name evidence="2" type="ORF">KIH74_04190</name>
</gene>
<feature type="transmembrane region" description="Helical" evidence="1">
    <location>
        <begin position="132"/>
        <end position="154"/>
    </location>
</feature>
<feature type="transmembrane region" description="Helical" evidence="1">
    <location>
        <begin position="160"/>
        <end position="181"/>
    </location>
</feature>
<keyword evidence="1" id="KW-0812">Transmembrane</keyword>
<organism evidence="2 3">
    <name type="scientific">Kineosporia corallincola</name>
    <dbReference type="NCBI Taxonomy" id="2835133"/>
    <lineage>
        <taxon>Bacteria</taxon>
        <taxon>Bacillati</taxon>
        <taxon>Actinomycetota</taxon>
        <taxon>Actinomycetes</taxon>
        <taxon>Kineosporiales</taxon>
        <taxon>Kineosporiaceae</taxon>
        <taxon>Kineosporia</taxon>
    </lineage>
</organism>
<evidence type="ECO:0000313" key="3">
    <source>
        <dbReference type="Proteomes" id="UP001197247"/>
    </source>
</evidence>
<sequence length="206" mass="22665">MDGDRGASVEAMAALYAAEESAIMSTNGYISTLMGAGIAYIGVTLTFTEKFGDEVSWWLVALLPVPTWLISAYQILLANTVFLRTISVRILEKRLVGTAGFTTAEHDLIGGWRSDLVRDIHSPHKPFAAGTLLAYLGNVLLVVAYTAWIVWFAWVRGLHWWGLAYAAGYLGACWIVTASWWRGQVIASRQKTEAVRVGLLRGDLPF</sequence>
<name>A0ABS5TAL7_9ACTN</name>
<keyword evidence="1" id="KW-0472">Membrane</keyword>
<reference evidence="2 3" key="1">
    <citation type="submission" date="2021-05" db="EMBL/GenBank/DDBJ databases">
        <title>Kineosporia and Streptomyces sp. nov. two new marine actinobacteria isolated from Coral.</title>
        <authorList>
            <person name="Buangrab K."/>
            <person name="Sutthacheep M."/>
            <person name="Yeemin T."/>
            <person name="Harunari E."/>
            <person name="Igarashi Y."/>
            <person name="Kanchanasin P."/>
            <person name="Tanasupawat S."/>
            <person name="Phongsopitanun W."/>
        </authorList>
    </citation>
    <scope>NUCLEOTIDE SEQUENCE [LARGE SCALE GENOMIC DNA]</scope>
    <source>
        <strain evidence="2 3">J2-2</strain>
    </source>
</reference>
<comment type="caution">
    <text evidence="2">The sequence shown here is derived from an EMBL/GenBank/DDBJ whole genome shotgun (WGS) entry which is preliminary data.</text>
</comment>
<feature type="transmembrane region" description="Helical" evidence="1">
    <location>
        <begin position="68"/>
        <end position="86"/>
    </location>
</feature>
<dbReference type="Proteomes" id="UP001197247">
    <property type="component" value="Unassembled WGS sequence"/>
</dbReference>
<accession>A0ABS5TAL7</accession>
<feature type="transmembrane region" description="Helical" evidence="1">
    <location>
        <begin position="29"/>
        <end position="48"/>
    </location>
</feature>